<organism evidence="3 4">
    <name type="scientific">Sphingomonas immobilis</name>
    <dbReference type="NCBI Taxonomy" id="3063997"/>
    <lineage>
        <taxon>Bacteria</taxon>
        <taxon>Pseudomonadati</taxon>
        <taxon>Pseudomonadota</taxon>
        <taxon>Alphaproteobacteria</taxon>
        <taxon>Sphingomonadales</taxon>
        <taxon>Sphingomonadaceae</taxon>
        <taxon>Sphingomonas</taxon>
    </lineage>
</organism>
<dbReference type="EMBL" id="JAUQSZ010000008">
    <property type="protein sequence ID" value="MDO7843196.1"/>
    <property type="molecule type" value="Genomic_DNA"/>
</dbReference>
<dbReference type="InterPro" id="IPR036929">
    <property type="entry name" value="DsbDN_sf"/>
</dbReference>
<feature type="domain" description="Thiol:disulfide interchange protein DsbD N-terminal" evidence="2">
    <location>
        <begin position="44"/>
        <end position="158"/>
    </location>
</feature>
<evidence type="ECO:0000256" key="1">
    <source>
        <dbReference type="SAM" id="SignalP"/>
    </source>
</evidence>
<evidence type="ECO:0000313" key="3">
    <source>
        <dbReference type="EMBL" id="MDO7843196.1"/>
    </source>
</evidence>
<comment type="caution">
    <text evidence="3">The sequence shown here is derived from an EMBL/GenBank/DDBJ whole genome shotgun (WGS) entry which is preliminary data.</text>
</comment>
<feature type="signal peptide" evidence="1">
    <location>
        <begin position="1"/>
        <end position="27"/>
    </location>
</feature>
<keyword evidence="4" id="KW-1185">Reference proteome</keyword>
<evidence type="ECO:0000313" key="4">
    <source>
        <dbReference type="Proteomes" id="UP001176468"/>
    </source>
</evidence>
<keyword evidence="1" id="KW-0732">Signal</keyword>
<name>A0ABT9A039_9SPHN</name>
<sequence length="168" mass="17169">MRIKERRSSWFAGLGLAALALQGPASAQGPAGDTVSWTATASPAKAGGRVSITLTGTVRAGWHVYALKQLQSGPTPLRVTLDANDVAEVAGAPTGSKPVVAHDPAFGFDTPYYTGNFSITIPAKLNAKAAGGRQSVPVSVRFQTCNGATCQPPRTVKIAAPVQIGAGT</sequence>
<dbReference type="Pfam" id="PF11412">
    <property type="entry name" value="DsbD_N"/>
    <property type="match status" value="1"/>
</dbReference>
<dbReference type="Gene3D" id="2.60.40.1250">
    <property type="entry name" value="Thiol:disulfide interchange protein DsbD, N-terminal domain"/>
    <property type="match status" value="1"/>
</dbReference>
<proteinExistence type="predicted"/>
<dbReference type="Proteomes" id="UP001176468">
    <property type="component" value="Unassembled WGS sequence"/>
</dbReference>
<evidence type="ECO:0000259" key="2">
    <source>
        <dbReference type="Pfam" id="PF11412"/>
    </source>
</evidence>
<reference evidence="3" key="1">
    <citation type="submission" date="2023-07" db="EMBL/GenBank/DDBJ databases">
        <authorList>
            <person name="Kim M.K."/>
        </authorList>
    </citation>
    <scope>NUCLEOTIDE SEQUENCE</scope>
    <source>
        <strain evidence="3">CA1-15</strain>
    </source>
</reference>
<feature type="chain" id="PRO_5046784228" evidence="1">
    <location>
        <begin position="28"/>
        <end position="168"/>
    </location>
</feature>
<dbReference type="InterPro" id="IPR028250">
    <property type="entry name" value="DsbDN"/>
</dbReference>
<accession>A0ABT9A039</accession>
<gene>
    <name evidence="3" type="ORF">Q5H94_12750</name>
</gene>
<protein>
    <submittedName>
        <fullName evidence="3">Protein-disulfide reductase DsbD family protein</fullName>
    </submittedName>
</protein>
<dbReference type="RefSeq" id="WP_304561650.1">
    <property type="nucleotide sequence ID" value="NZ_JAUQSZ010000008.1"/>
</dbReference>